<sequence length="91" mass="10131">MALIVGVDTNLTIIKLSPNFPGRISNFHILYAAGPNIKVARKFCPHRKLVEYKRKSLSSPHDCADHCPIDVIVEGHQFKDECVASGTCSYF</sequence>
<reference evidence="1 3" key="2">
    <citation type="submission" date="2020-05" db="EMBL/GenBank/DDBJ databases">
        <authorList>
            <person name="Campoy J."/>
            <person name="Schneeberger K."/>
            <person name="Spophaly S."/>
        </authorList>
    </citation>
    <scope>NUCLEOTIDE SEQUENCE [LARGE SCALE GENOMIC DNA]</scope>
    <source>
        <strain evidence="1">PruArmRojPasFocal</strain>
    </source>
</reference>
<evidence type="ECO:0000313" key="2">
    <source>
        <dbReference type="EMBL" id="CAB4312645.1"/>
    </source>
</evidence>
<dbReference type="Proteomes" id="UP000507222">
    <property type="component" value="Unassembled WGS sequence"/>
</dbReference>
<gene>
    <name evidence="1" type="ORF">CURHAP_LOCUS35613</name>
    <name evidence="2" type="ORF">ORAREDHAP_LOCUS35210</name>
</gene>
<dbReference type="Proteomes" id="UP000507245">
    <property type="component" value="Unassembled WGS sequence"/>
</dbReference>
<proteinExistence type="predicted"/>
<reference evidence="4" key="1">
    <citation type="journal article" date="2020" name="Genome Biol.">
        <title>Gamete binning: chromosome-level and haplotype-resolved genome assembly enabled by high-throughput single-cell sequencing of gamete genomes.</title>
        <authorList>
            <person name="Campoy J.A."/>
            <person name="Sun H."/>
            <person name="Goel M."/>
            <person name="Jiao W.-B."/>
            <person name="Folz-Donahue K."/>
            <person name="Wang N."/>
            <person name="Rubio M."/>
            <person name="Liu C."/>
            <person name="Kukat C."/>
            <person name="Ruiz D."/>
            <person name="Huettel B."/>
            <person name="Schneeberger K."/>
        </authorList>
    </citation>
    <scope>NUCLEOTIDE SEQUENCE [LARGE SCALE GENOMIC DNA]</scope>
    <source>
        <strain evidence="4">cv. Rojo Pasion</strain>
    </source>
</reference>
<evidence type="ECO:0000313" key="3">
    <source>
        <dbReference type="Proteomes" id="UP000507222"/>
    </source>
</evidence>
<name>A0A6J5V321_PRUAR</name>
<dbReference type="AlphaFoldDB" id="A0A6J5V321"/>
<dbReference type="EMBL" id="CAEKDK010000006">
    <property type="protein sequence ID" value="CAB4282237.1"/>
    <property type="molecule type" value="Genomic_DNA"/>
</dbReference>
<organism evidence="1 3">
    <name type="scientific">Prunus armeniaca</name>
    <name type="common">Apricot</name>
    <name type="synonym">Armeniaca vulgaris</name>
    <dbReference type="NCBI Taxonomy" id="36596"/>
    <lineage>
        <taxon>Eukaryota</taxon>
        <taxon>Viridiplantae</taxon>
        <taxon>Streptophyta</taxon>
        <taxon>Embryophyta</taxon>
        <taxon>Tracheophyta</taxon>
        <taxon>Spermatophyta</taxon>
        <taxon>Magnoliopsida</taxon>
        <taxon>eudicotyledons</taxon>
        <taxon>Gunneridae</taxon>
        <taxon>Pentapetalae</taxon>
        <taxon>rosids</taxon>
        <taxon>fabids</taxon>
        <taxon>Rosales</taxon>
        <taxon>Rosaceae</taxon>
        <taxon>Amygdaloideae</taxon>
        <taxon>Amygdaleae</taxon>
        <taxon>Prunus</taxon>
    </lineage>
</organism>
<keyword evidence="4" id="KW-1185">Reference proteome</keyword>
<accession>A0A6J5V321</accession>
<dbReference type="EMBL" id="CAEKKB010000006">
    <property type="protein sequence ID" value="CAB4312645.1"/>
    <property type="molecule type" value="Genomic_DNA"/>
</dbReference>
<evidence type="ECO:0000313" key="1">
    <source>
        <dbReference type="EMBL" id="CAB4282237.1"/>
    </source>
</evidence>
<evidence type="ECO:0000313" key="4">
    <source>
        <dbReference type="Proteomes" id="UP000507245"/>
    </source>
</evidence>
<protein>
    <submittedName>
        <fullName evidence="1">Uncharacterized protein</fullName>
    </submittedName>
</protein>